<dbReference type="PANTHER" id="PTHR48438:SF1">
    <property type="entry name" value="ALPHA-(1,3)-FUCOSYLTRANSFERASE C-RELATED"/>
    <property type="match status" value="1"/>
</dbReference>
<keyword evidence="5" id="KW-1185">Reference proteome</keyword>
<feature type="domain" description="Fucosyltransferase N-terminal" evidence="4">
    <location>
        <begin position="83"/>
        <end position="198"/>
    </location>
</feature>
<accession>A0ABM1C4F9</accession>
<dbReference type="InterPro" id="IPR031481">
    <property type="entry name" value="Glyco_tran_10_N"/>
</dbReference>
<dbReference type="GeneID" id="106478003"/>
<comment type="subcellular location">
    <subcellularLocation>
        <location evidence="1">Golgi apparatus</location>
        <location evidence="1">Golgi stack membrane</location>
        <topology evidence="1">Single-pass type II membrane protein</topology>
    </subcellularLocation>
</comment>
<dbReference type="InterPro" id="IPR001503">
    <property type="entry name" value="Glyco_trans_10"/>
</dbReference>
<evidence type="ECO:0000256" key="2">
    <source>
        <dbReference type="ARBA" id="ARBA00023034"/>
    </source>
</evidence>
<gene>
    <name evidence="6" type="primary">LOC106478003</name>
</gene>
<evidence type="ECO:0000259" key="4">
    <source>
        <dbReference type="Pfam" id="PF17039"/>
    </source>
</evidence>
<evidence type="ECO:0000313" key="5">
    <source>
        <dbReference type="Proteomes" id="UP000694941"/>
    </source>
</evidence>
<evidence type="ECO:0000313" key="6">
    <source>
        <dbReference type="RefSeq" id="XP_013793960.1"/>
    </source>
</evidence>
<feature type="transmembrane region" description="Helical" evidence="3">
    <location>
        <begin position="16"/>
        <end position="33"/>
    </location>
</feature>
<evidence type="ECO:0000256" key="3">
    <source>
        <dbReference type="SAM" id="Phobius"/>
    </source>
</evidence>
<name>A0ABM1C4F9_LIMPO</name>
<dbReference type="SUPFAM" id="SSF53756">
    <property type="entry name" value="UDP-Glycosyltransferase/glycogen phosphorylase"/>
    <property type="match status" value="1"/>
</dbReference>
<sequence length="225" mass="26252">MVEISLTLPLSNMKNILLVLCLITGLGIFWCFYNGKNVLQKKQSNYFGETYFSCPDSAVSVAAPRQPRLVNIPLLTNSSRSQNTISILLWTKFFSTQFTDDYYFFLPGNETFSRYNCQYQCTVTADRKLLTSVDAVLFHITNFKSNVKLPNKRRLHQRWILYGIEAPRLIKLPWQKIDGLFNWIMTYREDSDIPVRYGHICEGTLPVETHDNDFLEQKDKDVVWI</sequence>
<reference evidence="6" key="1">
    <citation type="submission" date="2025-08" db="UniProtKB">
        <authorList>
            <consortium name="RefSeq"/>
        </authorList>
    </citation>
    <scope>IDENTIFICATION</scope>
    <source>
        <tissue evidence="6">Muscle</tissue>
    </source>
</reference>
<dbReference type="PANTHER" id="PTHR48438">
    <property type="entry name" value="ALPHA-(1,3)-FUCOSYLTRANSFERASE C-RELATED"/>
    <property type="match status" value="1"/>
</dbReference>
<dbReference type="Proteomes" id="UP000694941">
    <property type="component" value="Unplaced"/>
</dbReference>
<organism evidence="5 6">
    <name type="scientific">Limulus polyphemus</name>
    <name type="common">Atlantic horseshoe crab</name>
    <dbReference type="NCBI Taxonomy" id="6850"/>
    <lineage>
        <taxon>Eukaryota</taxon>
        <taxon>Metazoa</taxon>
        <taxon>Ecdysozoa</taxon>
        <taxon>Arthropoda</taxon>
        <taxon>Chelicerata</taxon>
        <taxon>Merostomata</taxon>
        <taxon>Xiphosura</taxon>
        <taxon>Limulidae</taxon>
        <taxon>Limulus</taxon>
    </lineage>
</organism>
<feature type="non-terminal residue" evidence="6">
    <location>
        <position position="225"/>
    </location>
</feature>
<proteinExistence type="predicted"/>
<keyword evidence="2" id="KW-0333">Golgi apparatus</keyword>
<keyword evidence="3" id="KW-0812">Transmembrane</keyword>
<evidence type="ECO:0000256" key="1">
    <source>
        <dbReference type="ARBA" id="ARBA00004447"/>
    </source>
</evidence>
<dbReference type="RefSeq" id="XP_013793960.1">
    <property type="nucleotide sequence ID" value="XM_013938506.1"/>
</dbReference>
<dbReference type="Pfam" id="PF17039">
    <property type="entry name" value="Glyco_tran_10_N"/>
    <property type="match status" value="1"/>
</dbReference>
<protein>
    <submittedName>
        <fullName evidence="6">Alpha-(1,3)-fucosyltransferase fut-6-like</fullName>
    </submittedName>
</protein>
<keyword evidence="3" id="KW-1133">Transmembrane helix</keyword>
<keyword evidence="3" id="KW-0472">Membrane</keyword>